<dbReference type="SUPFAM" id="SSF55961">
    <property type="entry name" value="Bet v1-like"/>
    <property type="match status" value="1"/>
</dbReference>
<feature type="compositionally biased region" description="Basic and acidic residues" evidence="1">
    <location>
        <begin position="137"/>
        <end position="146"/>
    </location>
</feature>
<name>A0A1R4G5L3_9MICC</name>
<dbReference type="EMBL" id="FUHW01000027">
    <property type="protein sequence ID" value="SJM63464.1"/>
    <property type="molecule type" value="Genomic_DNA"/>
</dbReference>
<evidence type="ECO:0000256" key="1">
    <source>
        <dbReference type="SAM" id="MobiDB-lite"/>
    </source>
</evidence>
<organism evidence="2 3">
    <name type="scientific">Arthrobacter rhombi</name>
    <dbReference type="NCBI Taxonomy" id="71253"/>
    <lineage>
        <taxon>Bacteria</taxon>
        <taxon>Bacillati</taxon>
        <taxon>Actinomycetota</taxon>
        <taxon>Actinomycetes</taxon>
        <taxon>Micrococcales</taxon>
        <taxon>Micrococcaceae</taxon>
        <taxon>Arthrobacter</taxon>
    </lineage>
</organism>
<protein>
    <recommendedName>
        <fullName evidence="4">SRPBCC family protein</fullName>
    </recommendedName>
</protein>
<feature type="region of interest" description="Disordered" evidence="1">
    <location>
        <begin position="126"/>
        <end position="177"/>
    </location>
</feature>
<dbReference type="AlphaFoldDB" id="A0A1R4G5L3"/>
<dbReference type="InterPro" id="IPR019587">
    <property type="entry name" value="Polyketide_cyclase/dehydratase"/>
</dbReference>
<dbReference type="Gene3D" id="3.30.530.20">
    <property type="match status" value="1"/>
</dbReference>
<gene>
    <name evidence="2" type="ORF">FM101_07920</name>
</gene>
<sequence>MESLRTQQDVKATADVVWSVLQDGAQYCSWVPGVEQVDGGIQDGQSITLHGPEGQDSTRLHVTTATNRRKMTWRSGPGWGLGASEITFELAETEFGCTVVLDRRDSGILHGIVGDDEQDPKARLDELARNLGQAAETRGDHEEVRQSAEGNPGEGTGMSTSGADVEPDPGPGVATED</sequence>
<evidence type="ECO:0008006" key="4">
    <source>
        <dbReference type="Google" id="ProtNLM"/>
    </source>
</evidence>
<accession>A0A1R4G5L3</accession>
<dbReference type="Proteomes" id="UP000195913">
    <property type="component" value="Unassembled WGS sequence"/>
</dbReference>
<keyword evidence="3" id="KW-1185">Reference proteome</keyword>
<dbReference type="InterPro" id="IPR023393">
    <property type="entry name" value="START-like_dom_sf"/>
</dbReference>
<evidence type="ECO:0000313" key="3">
    <source>
        <dbReference type="Proteomes" id="UP000195913"/>
    </source>
</evidence>
<evidence type="ECO:0000313" key="2">
    <source>
        <dbReference type="EMBL" id="SJM63464.1"/>
    </source>
</evidence>
<dbReference type="Pfam" id="PF10604">
    <property type="entry name" value="Polyketide_cyc2"/>
    <property type="match status" value="1"/>
</dbReference>
<reference evidence="2 3" key="1">
    <citation type="submission" date="2017-02" db="EMBL/GenBank/DDBJ databases">
        <authorList>
            <person name="Peterson S.W."/>
        </authorList>
    </citation>
    <scope>NUCLEOTIDE SEQUENCE [LARGE SCALE GENOMIC DNA]</scope>
    <source>
        <strain evidence="2 3">B Ar 00.02</strain>
    </source>
</reference>
<dbReference type="RefSeq" id="WP_086997915.1">
    <property type="nucleotide sequence ID" value="NZ_FUHW01000027.1"/>
</dbReference>
<proteinExistence type="predicted"/>